<organism evidence="5 6">
    <name type="scientific">Collybiopsis confluens</name>
    <dbReference type="NCBI Taxonomy" id="2823264"/>
    <lineage>
        <taxon>Eukaryota</taxon>
        <taxon>Fungi</taxon>
        <taxon>Dikarya</taxon>
        <taxon>Basidiomycota</taxon>
        <taxon>Agaricomycotina</taxon>
        <taxon>Agaricomycetes</taxon>
        <taxon>Agaricomycetidae</taxon>
        <taxon>Agaricales</taxon>
        <taxon>Marasmiineae</taxon>
        <taxon>Omphalotaceae</taxon>
        <taxon>Collybiopsis</taxon>
    </lineage>
</organism>
<evidence type="ECO:0000259" key="3">
    <source>
        <dbReference type="Pfam" id="PF00501"/>
    </source>
</evidence>
<reference evidence="5 6" key="1">
    <citation type="journal article" date="2020" name="ISME J.">
        <title>Uncovering the hidden diversity of litter-decomposition mechanisms in mushroom-forming fungi.</title>
        <authorList>
            <person name="Floudas D."/>
            <person name="Bentzer J."/>
            <person name="Ahren D."/>
            <person name="Johansson T."/>
            <person name="Persson P."/>
            <person name="Tunlid A."/>
        </authorList>
    </citation>
    <scope>NUCLEOTIDE SEQUENCE [LARGE SCALE GENOMIC DNA]</scope>
    <source>
        <strain evidence="5 6">CBS 406.79</strain>
    </source>
</reference>
<protein>
    <submittedName>
        <fullName evidence="5">Uncharacterized protein</fullName>
    </submittedName>
</protein>
<keyword evidence="6" id="KW-1185">Reference proteome</keyword>
<dbReference type="InterPro" id="IPR036291">
    <property type="entry name" value="NAD(P)-bd_dom_sf"/>
</dbReference>
<dbReference type="Pfam" id="PF07993">
    <property type="entry name" value="NAD_binding_4"/>
    <property type="match status" value="1"/>
</dbReference>
<dbReference type="AlphaFoldDB" id="A0A8H5I2Q1"/>
<feature type="domain" description="AMP-dependent synthetase/ligase" evidence="3">
    <location>
        <begin position="28"/>
        <end position="378"/>
    </location>
</feature>
<dbReference type="Gene3D" id="3.40.50.12780">
    <property type="entry name" value="N-terminal domain of ligase-like"/>
    <property type="match status" value="1"/>
</dbReference>
<gene>
    <name evidence="5" type="ORF">D9757_000419</name>
</gene>
<dbReference type="Pfam" id="PF00501">
    <property type="entry name" value="AMP-binding"/>
    <property type="match status" value="1"/>
</dbReference>
<dbReference type="Gene3D" id="3.40.50.720">
    <property type="entry name" value="NAD(P)-binding Rossmann-like Domain"/>
    <property type="match status" value="1"/>
</dbReference>
<accession>A0A8H5I2Q1</accession>
<dbReference type="Pfam" id="PF23562">
    <property type="entry name" value="AMP-binding_C_3"/>
    <property type="match status" value="1"/>
</dbReference>
<keyword evidence="2" id="KW-0597">Phosphoprotein</keyword>
<comment type="caution">
    <text evidence="5">The sequence shown here is derived from an EMBL/GenBank/DDBJ whole genome shotgun (WGS) entry which is preliminary data.</text>
</comment>
<evidence type="ECO:0000259" key="4">
    <source>
        <dbReference type="Pfam" id="PF07993"/>
    </source>
</evidence>
<dbReference type="SUPFAM" id="SSF51735">
    <property type="entry name" value="NAD(P)-binding Rossmann-fold domains"/>
    <property type="match status" value="1"/>
</dbReference>
<dbReference type="SUPFAM" id="SSF56801">
    <property type="entry name" value="Acetyl-CoA synthetase-like"/>
    <property type="match status" value="1"/>
</dbReference>
<dbReference type="InterPro" id="IPR020845">
    <property type="entry name" value="AMP-binding_CS"/>
</dbReference>
<dbReference type="PANTHER" id="PTHR43439">
    <property type="entry name" value="PHENYLACETATE-COENZYME A LIGASE"/>
    <property type="match status" value="1"/>
</dbReference>
<evidence type="ECO:0000256" key="2">
    <source>
        <dbReference type="ARBA" id="ARBA00022553"/>
    </source>
</evidence>
<dbReference type="InterPro" id="IPR051414">
    <property type="entry name" value="Adenylate-forming_Reductase"/>
</dbReference>
<feature type="domain" description="Thioester reductase (TE)" evidence="4">
    <location>
        <begin position="704"/>
        <end position="943"/>
    </location>
</feature>
<sequence length="1089" mass="119705">MGSSTFPALHNSKPLNLPSLLDFHLQHNPDFPLFIYNGTGSTQTTEIKMLEFIRATHRVGKAILSNSRPGDVVAIVANLDTLQYSTLITGIIKAGLVPFPISPRNSPMALLNLIRKTSAHRVITTRDTLRGVIDGLQAELDVVDPSYAISIEEAPSLQEIYPQLGKETAQDPFTPLDQPFSPKDSDNLNAIYLHSSGSTGLPKHILLTHKIIKNITSLSQSVRICSFRRSTNPWSNHSVHSQDTRIIGKACGRSYRLSNFPYDGTCFQVLSPLYGIITTAILPPTVTKPGAIPVTVTPETVLDAAKVLKPTFMITVPTFLHTWAQSDNAVEFLRTLNLLMFGGGPIAPSVAESLISRGVPIISGYGGTEFGVVSDLIWSKDSWQYIRFMEEVHIRWIPQGDGTFEAQFLTCETHYVAVENLPDVPGYSSQDLFEPHPTIPNLWKIVGRVDDVLIHSSGEKTAEWRCHVWATTRLLVEPLPAYQIDVNNQSEKHPIKPLNRDAIESANRIAPAFSRIFKDMILVVGPEKPLPRVAKGTVARKASFALYDAEINGIYETVASNPGDSIEPPESWEAKSLAPWLTGQISDILSTKTLPVTTDLFEHGLDSLSSAILRLRIVGALRKSGHGTATAAVTQNLIYSHPTISQLTHAVAKLVADPYGAHGTRFERTHEEAIEDVIAKYSEGLDAPLPRPANIHREKQYVLLTGSTGNLGAQLLVSLLLDNSVARVYVLNRPSASLSMADRHLARFQDKSLDTSMLFSPKLVFLSGETSHENLGLSEEIISELRHNLTMVIHNAWKLDFKLTLPSFESHVKGSRALIDLARSSRHSSSVRFLFTSSIGSTQSWNAQTQGPYPEHVVMEAKYAVGAGYGESKYVTERILAKSGLNATSFRIGQVTGGEPNGAWATSDWVPIIVKSSLSLSLNMLPDAVGFVSWMPMDAVSNALLDVGFSNDLKAAPMAVNVVHPNPVSWTSVVQSIRTVLIQEKNLPSDALPLVPFHDWLVNVEQRARESAEAATQNIPAIKLVEFLREQANADDALRQSNQQGTESVGLTTLSTVNVRRLSPRTRDIKSLNNSLIEKWVRYWIKAGF</sequence>
<dbReference type="PROSITE" id="PS00455">
    <property type="entry name" value="AMP_BINDING"/>
    <property type="match status" value="1"/>
</dbReference>
<evidence type="ECO:0000256" key="1">
    <source>
        <dbReference type="ARBA" id="ARBA00022450"/>
    </source>
</evidence>
<proteinExistence type="predicted"/>
<dbReference type="InterPro" id="IPR013120">
    <property type="entry name" value="FAR_NAD-bd"/>
</dbReference>
<evidence type="ECO:0000313" key="6">
    <source>
        <dbReference type="Proteomes" id="UP000518752"/>
    </source>
</evidence>
<dbReference type="EMBL" id="JAACJN010000001">
    <property type="protein sequence ID" value="KAF5393844.1"/>
    <property type="molecule type" value="Genomic_DNA"/>
</dbReference>
<name>A0A8H5I2Q1_9AGAR</name>
<evidence type="ECO:0000313" key="5">
    <source>
        <dbReference type="EMBL" id="KAF5393844.1"/>
    </source>
</evidence>
<dbReference type="InterPro" id="IPR000873">
    <property type="entry name" value="AMP-dep_synth/lig_dom"/>
</dbReference>
<keyword evidence="1" id="KW-0596">Phosphopantetheine</keyword>
<dbReference type="InterPro" id="IPR042099">
    <property type="entry name" value="ANL_N_sf"/>
</dbReference>
<dbReference type="PANTHER" id="PTHR43439:SF2">
    <property type="entry name" value="ENZYME, PUTATIVE (JCVI)-RELATED"/>
    <property type="match status" value="1"/>
</dbReference>
<dbReference type="OrthoDB" id="429813at2759"/>
<dbReference type="Proteomes" id="UP000518752">
    <property type="component" value="Unassembled WGS sequence"/>
</dbReference>